<organism evidence="2 3">
    <name type="scientific">Brassica napus</name>
    <name type="common">Rape</name>
    <dbReference type="NCBI Taxonomy" id="3708"/>
    <lineage>
        <taxon>Eukaryota</taxon>
        <taxon>Viridiplantae</taxon>
        <taxon>Streptophyta</taxon>
        <taxon>Embryophyta</taxon>
        <taxon>Tracheophyta</taxon>
        <taxon>Spermatophyta</taxon>
        <taxon>Magnoliopsida</taxon>
        <taxon>eudicotyledons</taxon>
        <taxon>Gunneridae</taxon>
        <taxon>Pentapetalae</taxon>
        <taxon>rosids</taxon>
        <taxon>malvids</taxon>
        <taxon>Brassicales</taxon>
        <taxon>Brassicaceae</taxon>
        <taxon>Brassiceae</taxon>
        <taxon>Brassica</taxon>
    </lineage>
</organism>
<keyword evidence="3" id="KW-1185">Reference proteome</keyword>
<dbReference type="Proteomes" id="UP000824890">
    <property type="component" value="Unassembled WGS sequence"/>
</dbReference>
<dbReference type="PANTHER" id="PTHR33333:SF48">
    <property type="entry name" value="GENOME ASSEMBLY, CHROMOSOME: A06"/>
    <property type="match status" value="1"/>
</dbReference>
<evidence type="ECO:0000313" key="2">
    <source>
        <dbReference type="EMBL" id="KAH0923948.1"/>
    </source>
</evidence>
<accession>A0ABQ8D5F6</accession>
<dbReference type="EMBL" id="JAGKQM010000006">
    <property type="protein sequence ID" value="KAH0923948.1"/>
    <property type="molecule type" value="Genomic_DNA"/>
</dbReference>
<keyword evidence="1" id="KW-0812">Transmembrane</keyword>
<keyword evidence="1" id="KW-1133">Transmembrane helix</keyword>
<dbReference type="PANTHER" id="PTHR33333">
    <property type="entry name" value="ERYTHROCYTE MEMBRANE PROTEIN 1-LIKE"/>
    <property type="match status" value="1"/>
</dbReference>
<dbReference type="InterPro" id="IPR039926">
    <property type="entry name" value="Egg_app_1"/>
</dbReference>
<feature type="transmembrane region" description="Helical" evidence="1">
    <location>
        <begin position="86"/>
        <end position="119"/>
    </location>
</feature>
<evidence type="ECO:0000313" key="3">
    <source>
        <dbReference type="Proteomes" id="UP000824890"/>
    </source>
</evidence>
<sequence length="128" mass="13311">MHHFFSKEKSKSLKLHHLIKMSDDEKRDTSVFEIAMAVIGVVGAVAGLFSGMGSGPQTKTMKAPGKDGRIFRNAFESDPKGYFQNLLSVCTAVTAVSAAATAVGVVGTAVAVAGAVTAVNDAAQKINK</sequence>
<comment type="caution">
    <text evidence="2">The sequence shown here is derived from an EMBL/GenBank/DDBJ whole genome shotgun (WGS) entry which is preliminary data.</text>
</comment>
<feature type="transmembrane region" description="Helical" evidence="1">
    <location>
        <begin position="30"/>
        <end position="52"/>
    </location>
</feature>
<gene>
    <name evidence="2" type="ORF">HID58_023966</name>
</gene>
<protein>
    <submittedName>
        <fullName evidence="2">Uncharacterized protein</fullName>
    </submittedName>
</protein>
<proteinExistence type="predicted"/>
<keyword evidence="1" id="KW-0472">Membrane</keyword>
<evidence type="ECO:0000256" key="1">
    <source>
        <dbReference type="SAM" id="Phobius"/>
    </source>
</evidence>
<reference evidence="2 3" key="1">
    <citation type="submission" date="2021-05" db="EMBL/GenBank/DDBJ databases">
        <title>Genome Assembly of Synthetic Allotetraploid Brassica napus Reveals Homoeologous Exchanges between Subgenomes.</title>
        <authorList>
            <person name="Davis J.T."/>
        </authorList>
    </citation>
    <scope>NUCLEOTIDE SEQUENCE [LARGE SCALE GENOMIC DNA]</scope>
    <source>
        <strain evidence="3">cv. Da-Ae</strain>
        <tissue evidence="2">Seedling</tissue>
    </source>
</reference>
<name>A0ABQ8D5F6_BRANA</name>